<evidence type="ECO:0000256" key="1">
    <source>
        <dbReference type="SAM" id="Coils"/>
    </source>
</evidence>
<dbReference type="InterPro" id="IPR007560">
    <property type="entry name" value="Restrct_endonuc_IV_Mrr"/>
</dbReference>
<dbReference type="Pfam" id="PF04471">
    <property type="entry name" value="Mrr_cat"/>
    <property type="match status" value="1"/>
</dbReference>
<dbReference type="PANTHER" id="PTHR30015:SF7">
    <property type="entry name" value="TYPE IV METHYL-DIRECTED RESTRICTION ENZYME ECOKMRR"/>
    <property type="match status" value="1"/>
</dbReference>
<keyword evidence="1" id="KW-0175">Coiled coil</keyword>
<dbReference type="AlphaFoldDB" id="A0A7S7SMH3"/>
<proteinExistence type="predicted"/>
<dbReference type="RefSeq" id="WP_194452936.1">
    <property type="nucleotide sequence ID" value="NZ_CP063849.1"/>
</dbReference>
<keyword evidence="3" id="KW-0378">Hydrolase</keyword>
<evidence type="ECO:0000259" key="2">
    <source>
        <dbReference type="Pfam" id="PF04471"/>
    </source>
</evidence>
<keyword evidence="3" id="KW-0540">Nuclease</keyword>
<organism evidence="3 4">
    <name type="scientific">Paludibaculum fermentans</name>
    <dbReference type="NCBI Taxonomy" id="1473598"/>
    <lineage>
        <taxon>Bacteria</taxon>
        <taxon>Pseudomonadati</taxon>
        <taxon>Acidobacteriota</taxon>
        <taxon>Terriglobia</taxon>
        <taxon>Bryobacterales</taxon>
        <taxon>Bryobacteraceae</taxon>
        <taxon>Paludibaculum</taxon>
    </lineage>
</organism>
<keyword evidence="3" id="KW-0255">Endonuclease</keyword>
<dbReference type="InterPro" id="IPR011335">
    <property type="entry name" value="Restrct_endonuc-II-like"/>
</dbReference>
<dbReference type="GO" id="GO:0015666">
    <property type="term" value="F:restriction endodeoxyribonuclease activity"/>
    <property type="evidence" value="ECO:0007669"/>
    <property type="project" value="TreeGrafter"/>
</dbReference>
<dbReference type="GO" id="GO:0009307">
    <property type="term" value="P:DNA restriction-modification system"/>
    <property type="evidence" value="ECO:0007669"/>
    <property type="project" value="InterPro"/>
</dbReference>
<dbReference type="InterPro" id="IPR052906">
    <property type="entry name" value="Type_IV_Methyl-Rstrct_Enzyme"/>
</dbReference>
<evidence type="ECO:0000313" key="4">
    <source>
        <dbReference type="Proteomes" id="UP000593892"/>
    </source>
</evidence>
<dbReference type="EMBL" id="CP063849">
    <property type="protein sequence ID" value="QOY91282.1"/>
    <property type="molecule type" value="Genomic_DNA"/>
</dbReference>
<feature type="coiled-coil region" evidence="1">
    <location>
        <begin position="136"/>
        <end position="170"/>
    </location>
</feature>
<protein>
    <submittedName>
        <fullName evidence="3">Restriction endonuclease</fullName>
    </submittedName>
</protein>
<dbReference type="GO" id="GO:0003677">
    <property type="term" value="F:DNA binding"/>
    <property type="evidence" value="ECO:0007669"/>
    <property type="project" value="InterPro"/>
</dbReference>
<dbReference type="Gene3D" id="3.40.1350.10">
    <property type="match status" value="1"/>
</dbReference>
<keyword evidence="4" id="KW-1185">Reference proteome</keyword>
<dbReference type="KEGG" id="pfer:IRI77_15440"/>
<dbReference type="SUPFAM" id="SSF52980">
    <property type="entry name" value="Restriction endonuclease-like"/>
    <property type="match status" value="1"/>
</dbReference>
<evidence type="ECO:0000313" key="3">
    <source>
        <dbReference type="EMBL" id="QOY91282.1"/>
    </source>
</evidence>
<gene>
    <name evidence="3" type="ORF">IRI77_15440</name>
</gene>
<sequence length="536" mass="60706">MARRSGFLAALGQVARESARQQRIAEATRQRQAREQLRYQREQLRLSAQLDKVERQQYALDRAAEAEEKSGEVEDLVCALRTILEDTLEVDDTLDFSSLRTTEKTVPFAPPPELLEGKSLPKREDFMLRVRPVTFLERFLSRHQRYELELREAESRFDEATRQRIAAEEERKATIARLAIEHEQKNAKRLAGIRQRNSEVDALIRAYDSGESSAVRTYCSMVLERSSYPEGFPQRFRLAYDPECKQLVIDYELPALSVIPPVAEYRYMKTKDSIEEKPRKTAEVKEIYQDVIAAVTLRTIHEVFEADQGGHLSIVVFNGFVQAVDPSTGKDITPYLISVRATKENFEEIDLARIDKRACLRNLGAQVSPQAADLRPVKPLIEFDMVDRRFVEGTDVLADLESRPNLMDLTPFEFEQLVGNLFSKMGLDSKQTRSSRDGGVDVVAFDTRPLVGGKVVIQAKRYRNTVGVSAVRDLFGTMSHEGANKGILVATSHYGVDAYEFIKGKPIELIDGSGLLYYLEEKAGIKACIIFPEDDA</sequence>
<feature type="domain" description="Restriction endonuclease type IV Mrr" evidence="2">
    <location>
        <begin position="408"/>
        <end position="516"/>
    </location>
</feature>
<name>A0A7S7SMH3_PALFE</name>
<accession>A0A7S7SMH3</accession>
<reference evidence="3 4" key="1">
    <citation type="submission" date="2020-10" db="EMBL/GenBank/DDBJ databases">
        <title>Complete genome sequence of Paludibaculum fermentans P105T, a facultatively anaerobic acidobacterium capable of dissimilatory Fe(III) reduction.</title>
        <authorList>
            <person name="Dedysh S.N."/>
            <person name="Beletsky A.V."/>
            <person name="Kulichevskaya I.S."/>
            <person name="Mardanov A.V."/>
            <person name="Ravin N.V."/>
        </authorList>
    </citation>
    <scope>NUCLEOTIDE SEQUENCE [LARGE SCALE GENOMIC DNA]</scope>
    <source>
        <strain evidence="3 4">P105</strain>
    </source>
</reference>
<dbReference type="Proteomes" id="UP000593892">
    <property type="component" value="Chromosome"/>
</dbReference>
<dbReference type="InterPro" id="IPR011856">
    <property type="entry name" value="tRNA_endonuc-like_dom_sf"/>
</dbReference>
<dbReference type="PANTHER" id="PTHR30015">
    <property type="entry name" value="MRR RESTRICTION SYSTEM PROTEIN"/>
    <property type="match status" value="1"/>
</dbReference>